<dbReference type="InterPro" id="IPR023088">
    <property type="entry name" value="PDEase"/>
</dbReference>
<feature type="binding site" evidence="8">
    <location>
        <position position="479"/>
    </location>
    <ligand>
        <name>Zn(2+)</name>
        <dbReference type="ChEBI" id="CHEBI:29105"/>
        <label>1</label>
    </ligand>
</feature>
<evidence type="ECO:0000256" key="2">
    <source>
        <dbReference type="ARBA" id="ARBA00022692"/>
    </source>
</evidence>
<dbReference type="InterPro" id="IPR002073">
    <property type="entry name" value="PDEase_catalytic_dom"/>
</dbReference>
<dbReference type="PANTHER" id="PTHR11347">
    <property type="entry name" value="CYCLIC NUCLEOTIDE PHOSPHODIESTERASE"/>
    <property type="match status" value="1"/>
</dbReference>
<feature type="binding site" evidence="8">
    <location>
        <position position="480"/>
    </location>
    <ligand>
        <name>Zn(2+)</name>
        <dbReference type="ChEBI" id="CHEBI:29105"/>
        <label>2</label>
    </ligand>
</feature>
<dbReference type="SUPFAM" id="SSF109604">
    <property type="entry name" value="HD-domain/PDEase-like"/>
    <property type="match status" value="1"/>
</dbReference>
<feature type="region of interest" description="Disordered" evidence="10">
    <location>
        <begin position="1"/>
        <end position="90"/>
    </location>
</feature>
<keyword evidence="6 11" id="KW-0472">Membrane</keyword>
<sequence>MNSDGNIESIDQDENHKMAENKYEENHRQEADIEVKGVKKASSSVHQFNNDSNGDKEDLEESNSLKPSTKEETKLVKGNSKVAPEGAKPKKNPFAKKVTYLNVTSEELIKIYRMSQCRVSIANFMRAKSVDVFIIILILLYTLLVVVYLAIDDEIEGSKSAEMALQITELCFLFVFCIEITLNLVGFGCLFIKDWWNIADITVILLAIVFVILDMILDDSSLSGLFRLRGLFRLLRVGILIRKFDSLRKKSQARKRLKNKDIYHVASPAEIVNEILCDIRDMVENDDKMIEDLNYCIKMVSSGKLYEANIDDNIEEGDENRREAISFFKNIQGNTNTNNKDDEAVEKEIQSKIKTIDIDEKLNLNSQTKAMLNKADSLSFNIFDFKDLVEEKELYVLTSYLLNKHDLFRAMKMDPEVFFSFITRIQDYYNHSFIEYHNKTHGADVCQTSYFFLEGCDLRNICRLSDNEFGAMLIASSCHDFEHFGFNNPFLIESRLPWAIEYNDQSPLENHHIASTFGVMQKQEYNILKNLSTEEYKTCRKMMIDLVLATDAARHFTDLAKFKSRVGAEDFAPSGEDKQPVLNMSIHLSDISNPAKPFNLALIWTGLLYDEFFKQGDREVEQGRNPSFLMDRNTTNIAGCSIGFINMLVTPAYEELVKVIPDASICLDNINTNKDKWEEQKSEFAKRMESNNNYIPESRGVILDPKDVMKSSVNLMPSPKGEHWGMGKGFNENHAMQVTPM</sequence>
<dbReference type="GO" id="GO:0016020">
    <property type="term" value="C:membrane"/>
    <property type="evidence" value="ECO:0007669"/>
    <property type="project" value="UniProtKB-SubCell"/>
</dbReference>
<dbReference type="InterPro" id="IPR005821">
    <property type="entry name" value="Ion_trans_dom"/>
</dbReference>
<keyword evidence="14" id="KW-1185">Reference proteome</keyword>
<name>A0AAD1Y3K5_EUPCR</name>
<evidence type="ECO:0000256" key="4">
    <source>
        <dbReference type="ARBA" id="ARBA00022801"/>
    </source>
</evidence>
<feature type="binding site" evidence="8">
    <location>
        <position position="441"/>
    </location>
    <ligand>
        <name>Zn(2+)</name>
        <dbReference type="ChEBI" id="CHEBI:29105"/>
        <label>1</label>
    </ligand>
</feature>
<dbReference type="SUPFAM" id="SSF81324">
    <property type="entry name" value="Voltage-gated potassium channels"/>
    <property type="match status" value="1"/>
</dbReference>
<evidence type="ECO:0000256" key="5">
    <source>
        <dbReference type="ARBA" id="ARBA00022989"/>
    </source>
</evidence>
<feature type="active site" description="Proton donor" evidence="7">
    <location>
        <position position="437"/>
    </location>
</feature>
<keyword evidence="4 9" id="KW-0378">Hydrolase</keyword>
<dbReference type="GO" id="GO:0004114">
    <property type="term" value="F:3',5'-cyclic-nucleotide phosphodiesterase activity"/>
    <property type="evidence" value="ECO:0007669"/>
    <property type="project" value="InterPro"/>
</dbReference>
<feature type="transmembrane region" description="Helical" evidence="11">
    <location>
        <begin position="132"/>
        <end position="151"/>
    </location>
</feature>
<dbReference type="InterPro" id="IPR036971">
    <property type="entry name" value="PDEase_catalytic_dom_sf"/>
</dbReference>
<dbReference type="Gene3D" id="1.10.1300.10">
    <property type="entry name" value="3'5'-cyclic nucleotide phosphodiesterase, catalytic domain"/>
    <property type="match status" value="1"/>
</dbReference>
<feature type="binding site" evidence="8">
    <location>
        <position position="480"/>
    </location>
    <ligand>
        <name>Zn(2+)</name>
        <dbReference type="ChEBI" id="CHEBI:29105"/>
        <label>1</label>
    </ligand>
</feature>
<feature type="transmembrane region" description="Helical" evidence="11">
    <location>
        <begin position="198"/>
        <end position="217"/>
    </location>
</feature>
<evidence type="ECO:0000256" key="3">
    <source>
        <dbReference type="ARBA" id="ARBA00022723"/>
    </source>
</evidence>
<dbReference type="PROSITE" id="PS51845">
    <property type="entry name" value="PDEASE_I_2"/>
    <property type="match status" value="1"/>
</dbReference>
<feature type="binding site" evidence="8">
    <location>
        <position position="590"/>
    </location>
    <ligand>
        <name>Zn(2+)</name>
        <dbReference type="ChEBI" id="CHEBI:29105"/>
        <label>1</label>
    </ligand>
</feature>
<comment type="similarity">
    <text evidence="9">Belongs to the cyclic nucleotide phosphodiesterase family.</text>
</comment>
<dbReference type="AlphaFoldDB" id="A0AAD1Y3K5"/>
<evidence type="ECO:0000256" key="11">
    <source>
        <dbReference type="SAM" id="Phobius"/>
    </source>
</evidence>
<dbReference type="Pfam" id="PF00520">
    <property type="entry name" value="Ion_trans"/>
    <property type="match status" value="1"/>
</dbReference>
<evidence type="ECO:0000256" key="9">
    <source>
        <dbReference type="RuleBase" id="RU363067"/>
    </source>
</evidence>
<comment type="caution">
    <text evidence="13">The sequence shown here is derived from an EMBL/GenBank/DDBJ whole genome shotgun (WGS) entry which is preliminary data.</text>
</comment>
<dbReference type="EMBL" id="CAMPGE010027057">
    <property type="protein sequence ID" value="CAI2384718.1"/>
    <property type="molecule type" value="Genomic_DNA"/>
</dbReference>
<dbReference type="InterPro" id="IPR027359">
    <property type="entry name" value="Volt_channel_dom_sf"/>
</dbReference>
<keyword evidence="5 11" id="KW-1133">Transmembrane helix</keyword>
<feature type="compositionally biased region" description="Polar residues" evidence="10">
    <location>
        <begin position="41"/>
        <end position="52"/>
    </location>
</feature>
<evidence type="ECO:0000256" key="8">
    <source>
        <dbReference type="PIRSR" id="PIRSR623088-3"/>
    </source>
</evidence>
<evidence type="ECO:0000256" key="10">
    <source>
        <dbReference type="SAM" id="MobiDB-lite"/>
    </source>
</evidence>
<evidence type="ECO:0000256" key="1">
    <source>
        <dbReference type="ARBA" id="ARBA00004141"/>
    </source>
</evidence>
<comment type="cofactor">
    <cofactor evidence="9">
        <name>a divalent metal cation</name>
        <dbReference type="ChEBI" id="CHEBI:60240"/>
    </cofactor>
    <text evidence="9">Binds 2 divalent metal cations per subunit. Site 1 may preferentially bind zinc ions, while site 2 has a preference for magnesium and/or manganese ions.</text>
</comment>
<gene>
    <name evidence="13" type="ORF">ECRASSUSDP1_LOCUS26252</name>
</gene>
<evidence type="ECO:0000256" key="6">
    <source>
        <dbReference type="ARBA" id="ARBA00023136"/>
    </source>
</evidence>
<dbReference type="InterPro" id="IPR023174">
    <property type="entry name" value="PDEase_CS"/>
</dbReference>
<evidence type="ECO:0000313" key="14">
    <source>
        <dbReference type="Proteomes" id="UP001295684"/>
    </source>
</evidence>
<evidence type="ECO:0000313" key="13">
    <source>
        <dbReference type="EMBL" id="CAI2384718.1"/>
    </source>
</evidence>
<feature type="transmembrane region" description="Helical" evidence="11">
    <location>
        <begin position="163"/>
        <end position="191"/>
    </location>
</feature>
<dbReference type="GO" id="GO:0007165">
    <property type="term" value="P:signal transduction"/>
    <property type="evidence" value="ECO:0007669"/>
    <property type="project" value="InterPro"/>
</dbReference>
<proteinExistence type="inferred from homology"/>
<dbReference type="PROSITE" id="PS00126">
    <property type="entry name" value="PDEASE_I_1"/>
    <property type="match status" value="1"/>
</dbReference>
<organism evidence="13 14">
    <name type="scientific">Euplotes crassus</name>
    <dbReference type="NCBI Taxonomy" id="5936"/>
    <lineage>
        <taxon>Eukaryota</taxon>
        <taxon>Sar</taxon>
        <taxon>Alveolata</taxon>
        <taxon>Ciliophora</taxon>
        <taxon>Intramacronucleata</taxon>
        <taxon>Spirotrichea</taxon>
        <taxon>Hypotrichia</taxon>
        <taxon>Euplotida</taxon>
        <taxon>Euplotidae</taxon>
        <taxon>Moneuplotes</taxon>
    </lineage>
</organism>
<dbReference type="Pfam" id="PF00233">
    <property type="entry name" value="PDEase_I"/>
    <property type="match status" value="1"/>
</dbReference>
<comment type="subcellular location">
    <subcellularLocation>
        <location evidence="1">Membrane</location>
        <topology evidence="1">Multi-pass membrane protein</topology>
    </subcellularLocation>
</comment>
<dbReference type="EC" id="3.1.4.-" evidence="9"/>
<keyword evidence="2 11" id="KW-0812">Transmembrane</keyword>
<protein>
    <recommendedName>
        <fullName evidence="9">Phosphodiesterase</fullName>
        <ecNumber evidence="9">3.1.4.-</ecNumber>
    </recommendedName>
</protein>
<accession>A0AAD1Y3K5</accession>
<evidence type="ECO:0000256" key="7">
    <source>
        <dbReference type="PIRSR" id="PIRSR623088-1"/>
    </source>
</evidence>
<dbReference type="GO" id="GO:0005216">
    <property type="term" value="F:monoatomic ion channel activity"/>
    <property type="evidence" value="ECO:0007669"/>
    <property type="project" value="InterPro"/>
</dbReference>
<keyword evidence="3 8" id="KW-0479">Metal-binding</keyword>
<dbReference type="Proteomes" id="UP001295684">
    <property type="component" value="Unassembled WGS sequence"/>
</dbReference>
<dbReference type="GO" id="GO:0046872">
    <property type="term" value="F:metal ion binding"/>
    <property type="evidence" value="ECO:0007669"/>
    <property type="project" value="UniProtKB-KW"/>
</dbReference>
<dbReference type="Gene3D" id="1.20.120.350">
    <property type="entry name" value="Voltage-gated potassium channels. Chain C"/>
    <property type="match status" value="1"/>
</dbReference>
<feature type="domain" description="PDEase" evidence="12">
    <location>
        <begin position="360"/>
        <end position="684"/>
    </location>
</feature>
<dbReference type="PRINTS" id="PR00387">
    <property type="entry name" value="PDIESTERASE1"/>
</dbReference>
<feature type="compositionally biased region" description="Basic and acidic residues" evidence="10">
    <location>
        <begin position="13"/>
        <end position="37"/>
    </location>
</feature>
<evidence type="ECO:0000259" key="12">
    <source>
        <dbReference type="PROSITE" id="PS51845"/>
    </source>
</evidence>
<reference evidence="13" key="1">
    <citation type="submission" date="2023-07" db="EMBL/GenBank/DDBJ databases">
        <authorList>
            <consortium name="AG Swart"/>
            <person name="Singh M."/>
            <person name="Singh A."/>
            <person name="Seah K."/>
            <person name="Emmerich C."/>
        </authorList>
    </citation>
    <scope>NUCLEOTIDE SEQUENCE</scope>
    <source>
        <strain evidence="13">DP1</strain>
    </source>
</reference>